<dbReference type="EMBL" id="FNNA01000001">
    <property type="protein sequence ID" value="SDW22834.1"/>
    <property type="molecule type" value="Genomic_DNA"/>
</dbReference>
<dbReference type="STRING" id="1545044.SAMN05444276_101450"/>
<evidence type="ECO:0000313" key="1">
    <source>
        <dbReference type="EMBL" id="SDW22834.1"/>
    </source>
</evidence>
<keyword evidence="2" id="KW-1185">Reference proteome</keyword>
<sequence>MVDRVGLIEAACMAMIEGDPSEAEALLTRFHRSVERRPLEPAEQGECTRALERLSRLAQAALSGIDAARGWLEELAQGHGGLDVYDRGGRQRVSTSLVEASQKF</sequence>
<reference evidence="2" key="1">
    <citation type="submission" date="2016-10" db="EMBL/GenBank/DDBJ databases">
        <authorList>
            <person name="Varghese N."/>
            <person name="Submissions S."/>
        </authorList>
    </citation>
    <scope>NUCLEOTIDE SEQUENCE [LARGE SCALE GENOMIC DNA]</scope>
    <source>
        <strain evidence="2">DSM 29303</strain>
    </source>
</reference>
<dbReference type="AlphaFoldDB" id="A0A1H2RVN0"/>
<organism evidence="1 2">
    <name type="scientific">Paracoccus sanguinis</name>
    <dbReference type="NCBI Taxonomy" id="1545044"/>
    <lineage>
        <taxon>Bacteria</taxon>
        <taxon>Pseudomonadati</taxon>
        <taxon>Pseudomonadota</taxon>
        <taxon>Alphaproteobacteria</taxon>
        <taxon>Rhodobacterales</taxon>
        <taxon>Paracoccaceae</taxon>
        <taxon>Paracoccus</taxon>
    </lineage>
</organism>
<evidence type="ECO:0000313" key="2">
    <source>
        <dbReference type="Proteomes" id="UP000182944"/>
    </source>
</evidence>
<gene>
    <name evidence="1" type="ORF">SAMN05444276_101450</name>
</gene>
<proteinExistence type="predicted"/>
<dbReference type="Proteomes" id="UP000182944">
    <property type="component" value="Unassembled WGS sequence"/>
</dbReference>
<protein>
    <submittedName>
        <fullName evidence="1">Uncharacterized protein</fullName>
    </submittedName>
</protein>
<accession>A0A1H2RVN0</accession>
<name>A0A1H2RVN0_9RHOB</name>